<gene>
    <name evidence="2" type="ORF">GCM10011516_12340</name>
</gene>
<accession>A0A8H9KV88</accession>
<evidence type="ECO:0000256" key="1">
    <source>
        <dbReference type="SAM" id="SignalP"/>
    </source>
</evidence>
<sequence length="414" mass="45555">MKKTLVYALMGASAVMMASSCQQNKKSDSSTEKTVNTTYKAGQFGYDLQFLQKYDSVLILSNESGLGQILVSPKYQGKVFTSTADGPDGKSFGWVNYKAFSAPVDPHMNAYGGEDRLWLGPEGGPFSLYFEKGNEMVYDHWKTPSAIDTEAWTLLSSNGNSASMEKTAELKNYAGTVLTMKLNREVKMLSNSQIESDLGIRLNDQIKSVGFSTLNGITNTGKEAWTKETGAPCLWSLDMFMPSDSTVILVPYQEAAKGKVATTDYFGEIDKDRISYKDGILYFKADGKSRGKLGLSPARAKTIAGSYDLEHGVLTVTKFSVDSSKTYLNQEWTTEKDPFLGDAVNAYNDGPLEDGGQMGPFYEIESVSPAAFLKPSEKLEHTHNVYHFIGDKEQIASLLKTLFNITVQDIQSAF</sequence>
<keyword evidence="3" id="KW-1185">Reference proteome</keyword>
<dbReference type="EMBL" id="BMKM01000002">
    <property type="protein sequence ID" value="GGE16158.1"/>
    <property type="molecule type" value="Genomic_DNA"/>
</dbReference>
<proteinExistence type="predicted"/>
<protein>
    <recommendedName>
        <fullName evidence="4">Lipoprotein</fullName>
    </recommendedName>
</protein>
<dbReference type="RefSeq" id="WP_094256874.1">
    <property type="nucleotide sequence ID" value="NZ_BMKM01000002.1"/>
</dbReference>
<evidence type="ECO:0008006" key="4">
    <source>
        <dbReference type="Google" id="ProtNLM"/>
    </source>
</evidence>
<organism evidence="2 3">
    <name type="scientific">Sphingobacterium cellulitidis</name>
    <dbReference type="NCBI Taxonomy" id="1768011"/>
    <lineage>
        <taxon>Bacteria</taxon>
        <taxon>Pseudomonadati</taxon>
        <taxon>Bacteroidota</taxon>
        <taxon>Sphingobacteriia</taxon>
        <taxon>Sphingobacteriales</taxon>
        <taxon>Sphingobacteriaceae</taxon>
        <taxon>Sphingobacterium</taxon>
    </lineage>
</organism>
<reference evidence="2" key="2">
    <citation type="submission" date="2020-09" db="EMBL/GenBank/DDBJ databases">
        <authorList>
            <person name="Sun Q."/>
            <person name="Zhou Y."/>
        </authorList>
    </citation>
    <scope>NUCLEOTIDE SEQUENCE</scope>
    <source>
        <strain evidence="2">CGMCC 1.15966</strain>
    </source>
</reference>
<dbReference type="Proteomes" id="UP000614460">
    <property type="component" value="Unassembled WGS sequence"/>
</dbReference>
<dbReference type="PROSITE" id="PS51257">
    <property type="entry name" value="PROKAR_LIPOPROTEIN"/>
    <property type="match status" value="1"/>
</dbReference>
<reference evidence="2" key="1">
    <citation type="journal article" date="2014" name="Int. J. Syst. Evol. Microbiol.">
        <title>Complete genome sequence of Corynebacterium casei LMG S-19264T (=DSM 44701T), isolated from a smear-ripened cheese.</title>
        <authorList>
            <consortium name="US DOE Joint Genome Institute (JGI-PGF)"/>
            <person name="Walter F."/>
            <person name="Albersmeier A."/>
            <person name="Kalinowski J."/>
            <person name="Ruckert C."/>
        </authorList>
    </citation>
    <scope>NUCLEOTIDE SEQUENCE</scope>
    <source>
        <strain evidence="2">CGMCC 1.15966</strain>
    </source>
</reference>
<name>A0A8H9KV88_9SPHI</name>
<keyword evidence="1" id="KW-0732">Signal</keyword>
<dbReference type="AlphaFoldDB" id="A0A8H9KV88"/>
<feature type="signal peptide" evidence="1">
    <location>
        <begin position="1"/>
        <end position="18"/>
    </location>
</feature>
<dbReference type="InterPro" id="IPR046713">
    <property type="entry name" value="DUF6786"/>
</dbReference>
<evidence type="ECO:0000313" key="2">
    <source>
        <dbReference type="EMBL" id="GGE16158.1"/>
    </source>
</evidence>
<dbReference type="Pfam" id="PF20583">
    <property type="entry name" value="DUF6786"/>
    <property type="match status" value="1"/>
</dbReference>
<evidence type="ECO:0000313" key="3">
    <source>
        <dbReference type="Proteomes" id="UP000614460"/>
    </source>
</evidence>
<comment type="caution">
    <text evidence="2">The sequence shown here is derived from an EMBL/GenBank/DDBJ whole genome shotgun (WGS) entry which is preliminary data.</text>
</comment>
<feature type="chain" id="PRO_5034916748" description="Lipoprotein" evidence="1">
    <location>
        <begin position="19"/>
        <end position="414"/>
    </location>
</feature>